<dbReference type="Proteomes" id="UP001620520">
    <property type="component" value="Unassembled WGS sequence"/>
</dbReference>
<organism evidence="1 2">
    <name type="scientific">Paenarthrobacter histidinolovorans</name>
    <dbReference type="NCBI Taxonomy" id="43664"/>
    <lineage>
        <taxon>Bacteria</taxon>
        <taxon>Bacillati</taxon>
        <taxon>Actinomycetota</taxon>
        <taxon>Actinomycetes</taxon>
        <taxon>Micrococcales</taxon>
        <taxon>Micrococcaceae</taxon>
        <taxon>Paenarthrobacter</taxon>
    </lineage>
</organism>
<gene>
    <name evidence="1" type="ORF">ABIA52_003647</name>
</gene>
<accession>A0ABW8NB02</accession>
<sequence length="180" mass="19016">MPQPNLKGCCWGLTNLTGLSAPVGARSARHRMRPGVLPGKVSGISVTAHVRDPRNSRRRCVVSGKMPGMEKQESPAAAVSAFQELGSELASAGVVMGKMFGASSLMLDKKALACLNGDKVVFKLGKDTAEHARALAIPGAVLFDPSGMNRPFKDWVEVPYGSHTEWPAFAEAALRFVAGG</sequence>
<keyword evidence="2" id="KW-1185">Reference proteome</keyword>
<proteinExistence type="predicted"/>
<evidence type="ECO:0008006" key="3">
    <source>
        <dbReference type="Google" id="ProtNLM"/>
    </source>
</evidence>
<dbReference type="EMBL" id="JBIYEW010000003">
    <property type="protein sequence ID" value="MFK4640758.1"/>
    <property type="molecule type" value="Genomic_DNA"/>
</dbReference>
<reference evidence="1 2" key="1">
    <citation type="submission" date="2024-10" db="EMBL/GenBank/DDBJ databases">
        <title>Novel secondary metabolite-producing bacteria for plant disease control.</title>
        <authorList>
            <person name="Chevrette M."/>
        </authorList>
    </citation>
    <scope>NUCLEOTIDE SEQUENCE [LARGE SCALE GENOMIC DNA]</scope>
    <source>
        <strain evidence="1 2">J30 TE3557</strain>
    </source>
</reference>
<name>A0ABW8NB02_9MICC</name>
<evidence type="ECO:0000313" key="2">
    <source>
        <dbReference type="Proteomes" id="UP001620520"/>
    </source>
</evidence>
<evidence type="ECO:0000313" key="1">
    <source>
        <dbReference type="EMBL" id="MFK4640758.1"/>
    </source>
</evidence>
<comment type="caution">
    <text evidence="1">The sequence shown here is derived from an EMBL/GenBank/DDBJ whole genome shotgun (WGS) entry which is preliminary data.</text>
</comment>
<protein>
    <recommendedName>
        <fullName evidence="3">TfoX N-terminal domain-containing protein</fullName>
    </recommendedName>
</protein>